<dbReference type="PRINTS" id="PR00038">
    <property type="entry name" value="HTHLUXR"/>
</dbReference>
<dbReference type="InterPro" id="IPR016032">
    <property type="entry name" value="Sig_transdc_resp-reg_C-effctor"/>
</dbReference>
<organism evidence="2">
    <name type="scientific">Candidatus Berkiella cookevillensis</name>
    <dbReference type="NCBI Taxonomy" id="437022"/>
    <lineage>
        <taxon>Bacteria</taxon>
        <taxon>Pseudomonadati</taxon>
        <taxon>Pseudomonadota</taxon>
        <taxon>Gammaproteobacteria</taxon>
        <taxon>Candidatus Berkiellales</taxon>
        <taxon>Candidatus Berkiellaceae</taxon>
        <taxon>Candidatus Berkiella</taxon>
    </lineage>
</organism>
<dbReference type="Proteomes" id="UP000051494">
    <property type="component" value="Unassembled WGS sequence"/>
</dbReference>
<dbReference type="InterPro" id="IPR036388">
    <property type="entry name" value="WH-like_DNA-bd_sf"/>
</dbReference>
<dbReference type="STRING" id="437022.CC99x_01061"/>
<dbReference type="OrthoDB" id="5637500at2"/>
<evidence type="ECO:0000313" key="4">
    <source>
        <dbReference type="Proteomes" id="UP000051494"/>
    </source>
</evidence>
<reference evidence="2" key="1">
    <citation type="submission" date="2015-09" db="EMBL/GenBank/DDBJ databases">
        <title>Draft Genome Sequences of Two Novel Amoeba-resistant Intranuclear Bacteria, Candidatus Berkiella cookevillensis and Candidatus Berkiella aquae.</title>
        <authorList>
            <person name="Mehari Y.T."/>
            <person name="Arivett B.A."/>
            <person name="Farone A.L."/>
            <person name="Gunderson J.H."/>
            <person name="Farone M.B."/>
        </authorList>
    </citation>
    <scope>NUCLEOTIDE SEQUENCE [LARGE SCALE GENOMIC DNA]</scope>
    <source>
        <strain evidence="2">CC99</strain>
    </source>
</reference>
<dbReference type="CDD" id="cd06170">
    <property type="entry name" value="LuxR_C_like"/>
    <property type="match status" value="1"/>
</dbReference>
<dbReference type="SUPFAM" id="SSF46894">
    <property type="entry name" value="C-terminal effector domain of the bipartite response regulators"/>
    <property type="match status" value="1"/>
</dbReference>
<reference evidence="3" key="3">
    <citation type="submission" date="2021-06" db="EMBL/GenBank/DDBJ databases">
        <title>Genomic Description and Analysis of Intracellular Bacteria, Candidatus Berkiella cookevillensis and Candidatus Berkiella aquae.</title>
        <authorList>
            <person name="Kidane D.T."/>
            <person name="Mehari Y.T."/>
            <person name="Rice F.C."/>
            <person name="Arivett B.A."/>
            <person name="Farone A.L."/>
            <person name="Berk S.G."/>
            <person name="Farone M.B."/>
        </authorList>
    </citation>
    <scope>NUCLEOTIDE SEQUENCE</scope>
    <source>
        <strain evidence="3">CC99</strain>
    </source>
</reference>
<dbReference type="SMART" id="SM00421">
    <property type="entry name" value="HTH_LUXR"/>
    <property type="match status" value="1"/>
</dbReference>
<dbReference type="Gene3D" id="1.10.10.10">
    <property type="entry name" value="Winged helix-like DNA-binding domain superfamily/Winged helix DNA-binding domain"/>
    <property type="match status" value="1"/>
</dbReference>
<evidence type="ECO:0000313" key="2">
    <source>
        <dbReference type="EMBL" id="KRG19066.1"/>
    </source>
</evidence>
<dbReference type="GO" id="GO:0003677">
    <property type="term" value="F:DNA binding"/>
    <property type="evidence" value="ECO:0007669"/>
    <property type="project" value="InterPro"/>
</dbReference>
<accession>A0A0Q9YP88</accession>
<dbReference type="RefSeq" id="WP_083477316.1">
    <property type="nucleotide sequence ID" value="NZ_LKHV02000001.1"/>
</dbReference>
<dbReference type="PROSITE" id="PS00622">
    <property type="entry name" value="HTH_LUXR_1"/>
    <property type="match status" value="1"/>
</dbReference>
<dbReference type="Pfam" id="PF00196">
    <property type="entry name" value="GerE"/>
    <property type="match status" value="1"/>
</dbReference>
<name>A0A0Q9YP88_9GAMM</name>
<sequence length="289" mass="33964">MYNLVVKHKKYVYMQVLKMGIALAENHYFLNNYQDMREIFAPFKDKLQIAHFTHRRYFFSDQSIQISTTHPSLVQHHLSKGYPILPNISPNLIQQAFCYLALQNNNNDRYNQAIHDYIHMFDIHFPFFLMEQKEHYLDIFAFSSTGGETFVINNLLNKISDLQNFKDYYLDVAETFVQKAKQHKLPVPIEMQPNLSQNSDFLSPNNLPHIEEGVSLYLEAKKQLINKKFPNAYLTSREVELLYFLSRGYCAKEVATLMGISPRTVSIYFSHIKDKMAGKKKSELLSFFY</sequence>
<dbReference type="InterPro" id="IPR000792">
    <property type="entry name" value="Tscrpt_reg_LuxR_C"/>
</dbReference>
<proteinExistence type="predicted"/>
<dbReference type="PROSITE" id="PS50043">
    <property type="entry name" value="HTH_LUXR_2"/>
    <property type="match status" value="1"/>
</dbReference>
<dbReference type="AlphaFoldDB" id="A0A0Q9YP88"/>
<keyword evidence="4" id="KW-1185">Reference proteome</keyword>
<dbReference type="EMBL" id="LKHV02000001">
    <property type="protein sequence ID" value="MCS5709416.1"/>
    <property type="molecule type" value="Genomic_DNA"/>
</dbReference>
<dbReference type="EMBL" id="LKHV01000004">
    <property type="protein sequence ID" value="KRG19066.1"/>
    <property type="molecule type" value="Genomic_DNA"/>
</dbReference>
<protein>
    <submittedName>
        <fullName evidence="2">Bacterial regulatory protein, luxR family</fullName>
    </submittedName>
    <submittedName>
        <fullName evidence="3">Helix-turn-helix transcriptional regulator</fullName>
    </submittedName>
</protein>
<reference evidence="3" key="2">
    <citation type="journal article" date="2016" name="Genome Announc.">
        <title>Draft Genome Sequences of Two Novel Amoeba-Resistant Intranuclear Bacteria, 'Candidatus Berkiella cookevillensis' and 'Candidatus Berkiella aquae'.</title>
        <authorList>
            <person name="Mehari Y.T."/>
            <person name="Arivett B.A."/>
            <person name="Farone A.L."/>
            <person name="Gunderson J.H."/>
            <person name="Farone M.B."/>
        </authorList>
    </citation>
    <scope>NUCLEOTIDE SEQUENCE</scope>
    <source>
        <strain evidence="3">CC99</strain>
    </source>
</reference>
<evidence type="ECO:0000313" key="3">
    <source>
        <dbReference type="EMBL" id="MCS5709416.1"/>
    </source>
</evidence>
<comment type="caution">
    <text evidence="2">The sequence shown here is derived from an EMBL/GenBank/DDBJ whole genome shotgun (WGS) entry which is preliminary data.</text>
</comment>
<gene>
    <name evidence="2" type="ORF">CC99x_01061</name>
    <name evidence="3" type="ORF">CC99x_010940</name>
</gene>
<evidence type="ECO:0000259" key="1">
    <source>
        <dbReference type="PROSITE" id="PS50043"/>
    </source>
</evidence>
<dbReference type="GO" id="GO:0006355">
    <property type="term" value="P:regulation of DNA-templated transcription"/>
    <property type="evidence" value="ECO:0007669"/>
    <property type="project" value="InterPro"/>
</dbReference>
<feature type="domain" description="HTH luxR-type" evidence="1">
    <location>
        <begin position="227"/>
        <end position="289"/>
    </location>
</feature>